<comment type="caution">
    <text evidence="2">The sequence shown here is derived from an EMBL/GenBank/DDBJ whole genome shotgun (WGS) entry which is preliminary data.</text>
</comment>
<gene>
    <name evidence="2" type="ORF">FED44_32370</name>
</gene>
<sequence>MSRSPNGTALGALGSLLDASLLRIAEASADARTYDRRAIYEIADVWDNNTFPLFHAATARTSIGRERRARAALAWMADFGLERRSWMVEQAEAAGRPLEQLLPPPVAEPAHKRNHRGPVTPRYVPLTAEAALGLSTDYDLAAARVRTLLLERAGTRLTGFLVLAAPRRYDGGPQAVELPELHLRLEDVTDVGFDSGDRMGAALQCGAEEIVLRIGANGRLDAAWGFCLATFFIPPLMTTFSKCGSRLAELCL</sequence>
<name>A0A5R8YIM8_9ACTN</name>
<evidence type="ECO:0000313" key="3">
    <source>
        <dbReference type="Proteomes" id="UP000309033"/>
    </source>
</evidence>
<dbReference type="EMBL" id="VANP01000019">
    <property type="protein sequence ID" value="TLP52404.1"/>
    <property type="molecule type" value="Genomic_DNA"/>
</dbReference>
<reference evidence="2" key="1">
    <citation type="submission" date="2019-05" db="EMBL/GenBank/DDBJ databases">
        <title>Isolation, diversity and antifungal activity of Actinobacteria from wheat.</title>
        <authorList>
            <person name="Yu B."/>
        </authorList>
    </citation>
    <scope>NUCLEOTIDE SEQUENCE [LARGE SCALE GENOMIC DNA]</scope>
    <source>
        <strain evidence="2">NEAU-HEGS1-5</strain>
    </source>
</reference>
<proteinExistence type="predicted"/>
<dbReference type="OrthoDB" id="3276907at2"/>
<evidence type="ECO:0000256" key="1">
    <source>
        <dbReference type="SAM" id="MobiDB-lite"/>
    </source>
</evidence>
<protein>
    <submittedName>
        <fullName evidence="2">Uncharacterized protein</fullName>
    </submittedName>
</protein>
<dbReference type="Proteomes" id="UP000309033">
    <property type="component" value="Unassembled WGS sequence"/>
</dbReference>
<feature type="region of interest" description="Disordered" evidence="1">
    <location>
        <begin position="101"/>
        <end position="120"/>
    </location>
</feature>
<keyword evidence="3" id="KW-1185">Reference proteome</keyword>
<accession>A0A5R8YIM8</accession>
<dbReference type="AlphaFoldDB" id="A0A5R8YIM8"/>
<evidence type="ECO:0000313" key="2">
    <source>
        <dbReference type="EMBL" id="TLP52404.1"/>
    </source>
</evidence>
<organism evidence="2 3">
    <name type="scientific">Microbispora triticiradicis</name>
    <dbReference type="NCBI Taxonomy" id="2200763"/>
    <lineage>
        <taxon>Bacteria</taxon>
        <taxon>Bacillati</taxon>
        <taxon>Actinomycetota</taxon>
        <taxon>Actinomycetes</taxon>
        <taxon>Streptosporangiales</taxon>
        <taxon>Streptosporangiaceae</taxon>
        <taxon>Microbispora</taxon>
    </lineage>
</organism>